<accession>W2Y085</accession>
<sequence>MRLTQIMLVLAAPLLFVSEVSALTTDSNQISSVASLANPSQRFLRAHHDVIETDADFEERALTPEKMMKMMLNKMTKEEYAAKLGILEKINSGLNGGALMQFMRTYKYNKYRGYMDFLNGMAKTKKYAKLVKEIKAK</sequence>
<reference evidence="4 5" key="1">
    <citation type="submission" date="2013-11" db="EMBL/GenBank/DDBJ databases">
        <title>The Genome Sequence of Phytophthora parasitica P10297.</title>
        <authorList>
            <consortium name="The Broad Institute Genomics Platform"/>
            <person name="Russ C."/>
            <person name="Tyler B."/>
            <person name="Panabieres F."/>
            <person name="Shan W."/>
            <person name="Tripathy S."/>
            <person name="Grunwald N."/>
            <person name="Machado M."/>
            <person name="Johnson C.S."/>
            <person name="Walker B."/>
            <person name="Young S.K."/>
            <person name="Zeng Q."/>
            <person name="Gargeya S."/>
            <person name="Fitzgerald M."/>
            <person name="Haas B."/>
            <person name="Abouelleil A."/>
            <person name="Allen A.W."/>
            <person name="Alvarado L."/>
            <person name="Arachchi H.M."/>
            <person name="Berlin A.M."/>
            <person name="Chapman S.B."/>
            <person name="Gainer-Dewar J."/>
            <person name="Goldberg J."/>
            <person name="Griggs A."/>
            <person name="Gujja S."/>
            <person name="Hansen M."/>
            <person name="Howarth C."/>
            <person name="Imamovic A."/>
            <person name="Ireland A."/>
            <person name="Larimer J."/>
            <person name="McCowan C."/>
            <person name="Murphy C."/>
            <person name="Pearson M."/>
            <person name="Poon T.W."/>
            <person name="Priest M."/>
            <person name="Roberts A."/>
            <person name="Saif S."/>
            <person name="Shea T."/>
            <person name="Sisk P."/>
            <person name="Sykes S."/>
            <person name="Wortman J."/>
            <person name="Nusbaum C."/>
            <person name="Birren B."/>
        </authorList>
    </citation>
    <scope>NUCLEOTIDE SEQUENCE [LARGE SCALE GENOMIC DNA]</scope>
    <source>
        <strain evidence="4 5">P10297</strain>
    </source>
</reference>
<organism evidence="4 5">
    <name type="scientific">Phytophthora nicotianae P10297</name>
    <dbReference type="NCBI Taxonomy" id="1317064"/>
    <lineage>
        <taxon>Eukaryota</taxon>
        <taxon>Sar</taxon>
        <taxon>Stramenopiles</taxon>
        <taxon>Oomycota</taxon>
        <taxon>Peronosporomycetes</taxon>
        <taxon>Peronosporales</taxon>
        <taxon>Peronosporaceae</taxon>
        <taxon>Phytophthora</taxon>
    </lineage>
</organism>
<protein>
    <recommendedName>
        <fullName evidence="2">PexRD2 WYL domain-containing protein</fullName>
    </recommendedName>
</protein>
<evidence type="ECO:0000256" key="1">
    <source>
        <dbReference type="SAM" id="SignalP"/>
    </source>
</evidence>
<dbReference type="InterPro" id="IPR040691">
    <property type="entry name" value="PexRD2_WYL"/>
</dbReference>
<name>W2Y085_PHYNI</name>
<dbReference type="OrthoDB" id="95103at2759"/>
<dbReference type="EMBL" id="ANIY01005693">
    <property type="protein sequence ID" value="ETP27598.1"/>
    <property type="molecule type" value="Genomic_DNA"/>
</dbReference>
<proteinExistence type="predicted"/>
<feature type="chain" id="PRO_5009351533" description="PexRD2 WYL domain-containing protein" evidence="1">
    <location>
        <begin position="23"/>
        <end position="137"/>
    </location>
</feature>
<gene>
    <name evidence="3" type="ORF">F442_23124</name>
    <name evidence="4" type="ORF">F442_23125</name>
</gene>
<dbReference type="Proteomes" id="UP000018948">
    <property type="component" value="Unassembled WGS sequence"/>
</dbReference>
<dbReference type="AlphaFoldDB" id="W2Y085"/>
<feature type="domain" description="PexRD2 WYL" evidence="2">
    <location>
        <begin position="60"/>
        <end position="121"/>
    </location>
</feature>
<dbReference type="Gene3D" id="1.10.10.2470">
    <property type="match status" value="1"/>
</dbReference>
<feature type="signal peptide" evidence="1">
    <location>
        <begin position="1"/>
        <end position="22"/>
    </location>
</feature>
<evidence type="ECO:0000313" key="5">
    <source>
        <dbReference type="Proteomes" id="UP000018948"/>
    </source>
</evidence>
<dbReference type="Pfam" id="PF18488">
    <property type="entry name" value="WYL_3"/>
    <property type="match status" value="1"/>
</dbReference>
<evidence type="ECO:0000313" key="3">
    <source>
        <dbReference type="EMBL" id="ETP27598.1"/>
    </source>
</evidence>
<evidence type="ECO:0000259" key="2">
    <source>
        <dbReference type="Pfam" id="PF18488"/>
    </source>
</evidence>
<dbReference type="EMBL" id="ANIY01005693">
    <property type="protein sequence ID" value="ETP27599.1"/>
    <property type="molecule type" value="Genomic_DNA"/>
</dbReference>
<evidence type="ECO:0000313" key="4">
    <source>
        <dbReference type="EMBL" id="ETP27599.1"/>
    </source>
</evidence>
<comment type="caution">
    <text evidence="4">The sequence shown here is derived from an EMBL/GenBank/DDBJ whole genome shotgun (WGS) entry which is preliminary data.</text>
</comment>
<keyword evidence="1" id="KW-0732">Signal</keyword>